<dbReference type="Proteomes" id="UP001208540">
    <property type="component" value="Unassembled WGS sequence"/>
</dbReference>
<gene>
    <name evidence="2" type="ORF">ND861_18350</name>
    <name evidence="3" type="ORF">ND862_18310</name>
</gene>
<dbReference type="RefSeq" id="WP_265353433.1">
    <property type="nucleotide sequence ID" value="NZ_JAMQPL010000013.1"/>
</dbReference>
<dbReference type="InterPro" id="IPR036873">
    <property type="entry name" value="Rhodanese-like_dom_sf"/>
</dbReference>
<evidence type="ECO:0000313" key="3">
    <source>
        <dbReference type="EMBL" id="MCW7532178.1"/>
    </source>
</evidence>
<accession>A0AAW5VRF3</accession>
<name>A0AAW5VRF3_9LEPT</name>
<dbReference type="EMBL" id="JAMQPM010000013">
    <property type="protein sequence ID" value="MCW7528325.1"/>
    <property type="molecule type" value="Genomic_DNA"/>
</dbReference>
<organism evidence="3 4">
    <name type="scientific">Leptospira soteropolitanensis</name>
    <dbReference type="NCBI Taxonomy" id="2950025"/>
    <lineage>
        <taxon>Bacteria</taxon>
        <taxon>Pseudomonadati</taxon>
        <taxon>Spirochaetota</taxon>
        <taxon>Spirochaetia</taxon>
        <taxon>Leptospirales</taxon>
        <taxon>Leptospiraceae</taxon>
        <taxon>Leptospira</taxon>
    </lineage>
</organism>
<reference evidence="3 5" key="1">
    <citation type="submission" date="2022-06" db="EMBL/GenBank/DDBJ databases">
        <title>Leptospira isolates from biofilms formed at urban environments.</title>
        <authorList>
            <person name="Ribeiro P.S."/>
            <person name="Sousa T."/>
            <person name="Carvalho N."/>
            <person name="Aburjaile F."/>
            <person name="Neves F."/>
            <person name="Oliveira D."/>
            <person name="Blanco L."/>
            <person name="Lima J."/>
            <person name="Costa F."/>
            <person name="Brenig B."/>
            <person name="Soares S."/>
            <person name="Ramos R."/>
            <person name="Goes-Neto A."/>
            <person name="Matiuzzi M."/>
            <person name="Azevedo V."/>
            <person name="Ristow P."/>
        </authorList>
    </citation>
    <scope>NUCLEOTIDE SEQUENCE</scope>
    <source>
        <strain evidence="2 5">VSF19</strain>
        <strain evidence="3">VSF20</strain>
    </source>
</reference>
<dbReference type="EMBL" id="JAMQPL010000013">
    <property type="protein sequence ID" value="MCW7532178.1"/>
    <property type="molecule type" value="Genomic_DNA"/>
</dbReference>
<keyword evidence="5" id="KW-1185">Reference proteome</keyword>
<dbReference type="Gene3D" id="3.40.250.10">
    <property type="entry name" value="Rhodanese-like domain"/>
    <property type="match status" value="1"/>
</dbReference>
<proteinExistence type="predicted"/>
<feature type="domain" description="Rhodanese" evidence="1">
    <location>
        <begin position="2"/>
        <end position="42"/>
    </location>
</feature>
<evidence type="ECO:0000313" key="5">
    <source>
        <dbReference type="Proteomes" id="UP001208912"/>
    </source>
</evidence>
<dbReference type="AlphaFoldDB" id="A0AAW5VRF3"/>
<sequence>MIVYCRGPLCLLSVNAMKLLQSREVNVFRYEGGFSGWESLENK</sequence>
<dbReference type="InterPro" id="IPR001763">
    <property type="entry name" value="Rhodanese-like_dom"/>
</dbReference>
<comment type="caution">
    <text evidence="3">The sequence shown here is derived from an EMBL/GenBank/DDBJ whole genome shotgun (WGS) entry which is preliminary data.</text>
</comment>
<dbReference type="Proteomes" id="UP001208912">
    <property type="component" value="Unassembled WGS sequence"/>
</dbReference>
<evidence type="ECO:0000313" key="4">
    <source>
        <dbReference type="Proteomes" id="UP001208540"/>
    </source>
</evidence>
<dbReference type="SUPFAM" id="SSF52821">
    <property type="entry name" value="Rhodanese/Cell cycle control phosphatase"/>
    <property type="match status" value="1"/>
</dbReference>
<evidence type="ECO:0000313" key="2">
    <source>
        <dbReference type="EMBL" id="MCW7528325.1"/>
    </source>
</evidence>
<protein>
    <recommendedName>
        <fullName evidence="1">Rhodanese domain-containing protein</fullName>
    </recommendedName>
</protein>
<evidence type="ECO:0000259" key="1">
    <source>
        <dbReference type="PROSITE" id="PS50206"/>
    </source>
</evidence>
<dbReference type="PROSITE" id="PS50206">
    <property type="entry name" value="RHODANESE_3"/>
    <property type="match status" value="1"/>
</dbReference>